<evidence type="ECO:0000256" key="2">
    <source>
        <dbReference type="SAM" id="Phobius"/>
    </source>
</evidence>
<evidence type="ECO:0000313" key="3">
    <source>
        <dbReference type="EMBL" id="MXG88799.1"/>
    </source>
</evidence>
<dbReference type="InterPro" id="IPR013784">
    <property type="entry name" value="Carb-bd-like_fold"/>
</dbReference>
<comment type="caution">
    <text evidence="3">The sequence shown here is derived from an EMBL/GenBank/DDBJ whole genome shotgun (WGS) entry which is preliminary data.</text>
</comment>
<sequence length="819" mass="81033">MRVATDQQVRQVEPGATVEVVVDVVNTGDLIDGVTARVIGLPDAEVAVEPQLLPLFPDATGQLRVSITVPTTQPAGTHPVTVEVVSHGAGAPTQHLDIDLSVSARPAARVVRSPEVVRARRAGRFLLAVENTGNVALDATLGSVLEDSRTATRFSPETLRVEPGTSTPVLLVVRGPRMLTGGEVERPVRVVLTGRRAYSIPAMGEADQGPDVEDEVALRLRQRPTISRGLITALVLLTIIGLWAAAFLLGLTQVFAGDPVTKTAPASFFTTSDDAAAADATVGGAAGADGAAATAGAGTAAAPAGAMSKTGLLDPGVGGAISGTVTAASSQQPVGRILVQAYRTGRDGPVLVSQAASQADGTYSLAGLFPTAYVLKFSADGFTPVWYPAAPSRRGATEVNVAAQGSTQGIDAVVAGLPAQVSGSVDPGSALTPPVTTVVARVAGGTTQGAAPVVPAPGSDAPAAAGTVVARTTTGGDGGYTLPGLPAPATYELSFTSPGYAATKVLTTVNGGEQRLQPSVVLSAGGGQISGTVKDAGGPIGNVTVTTESGGEQVSVVTPTVGAVGAFTLGDLPTPGTYVLTFTADGHGSSTEIVDLAAGESRTDLSVTLARGTGSVSGRVTGPGGTKLGGVQVWVGGSSTGAAGTTGSTGTSDVTGGTGGTGTSGTTGTTGAPATTTLTQGLVGTFSLNGLQAPGEYTLTFTLDGYAPETVPVSLTADGPAPTVKVTMHSQLGTVSGTVTGPDGRRYDGATITASNGNRTWTTTSGAPGTALSQGGYRLAGLPAGTYSITVTAAGLTQQTAMVTVTEGGDVTQALRLGS</sequence>
<reference evidence="3 4" key="1">
    <citation type="submission" date="2019-12" db="EMBL/GenBank/DDBJ databases">
        <authorList>
            <person name="Kun Z."/>
        </authorList>
    </citation>
    <scope>NUCLEOTIDE SEQUENCE [LARGE SCALE GENOMIC DNA]</scope>
    <source>
        <strain evidence="3 4">YIM 123512</strain>
    </source>
</reference>
<dbReference type="EMBL" id="WUEK01000002">
    <property type="protein sequence ID" value="MXG88799.1"/>
    <property type="molecule type" value="Genomic_DNA"/>
</dbReference>
<name>A0A6L7EXJ6_9ACTN</name>
<dbReference type="RefSeq" id="WP_160875530.1">
    <property type="nucleotide sequence ID" value="NZ_WUEK01000002.1"/>
</dbReference>
<keyword evidence="2" id="KW-0812">Transmembrane</keyword>
<feature type="compositionally biased region" description="Gly residues" evidence="1">
    <location>
        <begin position="656"/>
        <end position="665"/>
    </location>
</feature>
<feature type="region of interest" description="Disordered" evidence="1">
    <location>
        <begin position="639"/>
        <end position="672"/>
    </location>
</feature>
<keyword evidence="4" id="KW-1185">Reference proteome</keyword>
<accession>A0A6L7EXJ6</accession>
<dbReference type="Gene3D" id="2.60.40.1120">
    <property type="entry name" value="Carboxypeptidase-like, regulatory domain"/>
    <property type="match status" value="3"/>
</dbReference>
<protein>
    <submittedName>
        <fullName evidence="3">Uncharacterized protein</fullName>
    </submittedName>
</protein>
<organism evidence="3 4">
    <name type="scientific">Nocardioides flavescens</name>
    <dbReference type="NCBI Taxonomy" id="2691959"/>
    <lineage>
        <taxon>Bacteria</taxon>
        <taxon>Bacillati</taxon>
        <taxon>Actinomycetota</taxon>
        <taxon>Actinomycetes</taxon>
        <taxon>Propionibacteriales</taxon>
        <taxon>Nocardioidaceae</taxon>
        <taxon>Nocardioides</taxon>
    </lineage>
</organism>
<feature type="transmembrane region" description="Helical" evidence="2">
    <location>
        <begin position="229"/>
        <end position="251"/>
    </location>
</feature>
<keyword evidence="2" id="KW-0472">Membrane</keyword>
<dbReference type="InterPro" id="IPR008969">
    <property type="entry name" value="CarboxyPept-like_regulatory"/>
</dbReference>
<dbReference type="AlphaFoldDB" id="A0A6L7EXJ6"/>
<evidence type="ECO:0000313" key="4">
    <source>
        <dbReference type="Proteomes" id="UP000473325"/>
    </source>
</evidence>
<proteinExistence type="predicted"/>
<keyword evidence="2" id="KW-1133">Transmembrane helix</keyword>
<gene>
    <name evidence="3" type="ORF">GRQ65_04460</name>
</gene>
<dbReference type="SUPFAM" id="SSF49452">
    <property type="entry name" value="Starch-binding domain-like"/>
    <property type="match status" value="1"/>
</dbReference>
<dbReference type="Proteomes" id="UP000473325">
    <property type="component" value="Unassembled WGS sequence"/>
</dbReference>
<evidence type="ECO:0000256" key="1">
    <source>
        <dbReference type="SAM" id="MobiDB-lite"/>
    </source>
</evidence>
<dbReference type="GO" id="GO:0030246">
    <property type="term" value="F:carbohydrate binding"/>
    <property type="evidence" value="ECO:0007669"/>
    <property type="project" value="InterPro"/>
</dbReference>
<dbReference type="Pfam" id="PF13620">
    <property type="entry name" value="CarboxypepD_reg"/>
    <property type="match status" value="3"/>
</dbReference>
<dbReference type="SUPFAM" id="SSF49464">
    <property type="entry name" value="Carboxypeptidase regulatory domain-like"/>
    <property type="match status" value="2"/>
</dbReference>
<feature type="compositionally biased region" description="Low complexity" evidence="1">
    <location>
        <begin position="639"/>
        <end position="655"/>
    </location>
</feature>